<organism evidence="5">
    <name type="scientific">marine metagenome</name>
    <dbReference type="NCBI Taxonomy" id="408172"/>
    <lineage>
        <taxon>unclassified sequences</taxon>
        <taxon>metagenomes</taxon>
        <taxon>ecological metagenomes</taxon>
    </lineage>
</organism>
<name>A0A383ASW8_9ZZZZ</name>
<evidence type="ECO:0000313" key="5">
    <source>
        <dbReference type="EMBL" id="SVE10683.1"/>
    </source>
</evidence>
<keyword evidence="3" id="KW-0808">Transferase</keyword>
<dbReference type="PANTHER" id="PTHR11265">
    <property type="entry name" value="S-ADENOSYL-METHYLTRANSFERASE MRAW"/>
    <property type="match status" value="1"/>
</dbReference>
<evidence type="ECO:0000256" key="1">
    <source>
        <dbReference type="ARBA" id="ARBA00010396"/>
    </source>
</evidence>
<dbReference type="AlphaFoldDB" id="A0A383ASW8"/>
<evidence type="ECO:0000256" key="3">
    <source>
        <dbReference type="ARBA" id="ARBA00022679"/>
    </source>
</evidence>
<proteinExistence type="inferred from homology"/>
<dbReference type="Gene3D" id="1.10.150.170">
    <property type="entry name" value="Putative methyltransferase TM0872, insert domain"/>
    <property type="match status" value="1"/>
</dbReference>
<dbReference type="InterPro" id="IPR029063">
    <property type="entry name" value="SAM-dependent_MTases_sf"/>
</dbReference>
<reference evidence="5" key="1">
    <citation type="submission" date="2018-05" db="EMBL/GenBank/DDBJ databases">
        <authorList>
            <person name="Lanie J.A."/>
            <person name="Ng W.-L."/>
            <person name="Kazmierczak K.M."/>
            <person name="Andrzejewski T.M."/>
            <person name="Davidsen T.M."/>
            <person name="Wayne K.J."/>
            <person name="Tettelin H."/>
            <person name="Glass J.I."/>
            <person name="Rusch D."/>
            <person name="Podicherti R."/>
            <person name="Tsui H.-C.T."/>
            <person name="Winkler M.E."/>
        </authorList>
    </citation>
    <scope>NUCLEOTIDE SEQUENCE</scope>
</reference>
<dbReference type="SUPFAM" id="SSF53335">
    <property type="entry name" value="S-adenosyl-L-methionine-dependent methyltransferases"/>
    <property type="match status" value="1"/>
</dbReference>
<dbReference type="Gene3D" id="3.40.50.150">
    <property type="entry name" value="Vaccinia Virus protein VP39"/>
    <property type="match status" value="1"/>
</dbReference>
<gene>
    <name evidence="5" type="ORF">METZ01_LOCUS463537</name>
</gene>
<dbReference type="EMBL" id="UINC01194546">
    <property type="protein sequence ID" value="SVE10683.1"/>
    <property type="molecule type" value="Genomic_DNA"/>
</dbReference>
<sequence>MVSEVLKAFEASPEGWLIDGTFGLGGHSSALLERYPDRRVFGIDLDADSLAMSKGRFQTFNNRALLVNGNYADMTILAHEAGVEPVGGILLDLGLSSMQLETLGRGFSFRTDEMLDMRYNQSRGVPAAEVVNTFERDQLTNIFSNFGEEKAAKRIAKAVCQNRPILTTGKLAKIVQETVGRRGKSRRHPATKVFQALRIAVNQEFENINKGLSSGLDLLVDRGKFVVLTYHSLEDRIVKQFFKKESLDC</sequence>
<accession>A0A383ASW8</accession>
<evidence type="ECO:0000256" key="2">
    <source>
        <dbReference type="ARBA" id="ARBA00022603"/>
    </source>
</evidence>
<keyword evidence="4" id="KW-0949">S-adenosyl-L-methionine</keyword>
<dbReference type="InterPro" id="IPR002903">
    <property type="entry name" value="RsmH"/>
</dbReference>
<comment type="similarity">
    <text evidence="1">Belongs to the methyltransferase superfamily. RsmH family.</text>
</comment>
<dbReference type="PANTHER" id="PTHR11265:SF0">
    <property type="entry name" value="12S RRNA N4-METHYLCYTIDINE METHYLTRANSFERASE"/>
    <property type="match status" value="1"/>
</dbReference>
<dbReference type="GO" id="GO:0071424">
    <property type="term" value="F:rRNA (cytosine-N4-)-methyltransferase activity"/>
    <property type="evidence" value="ECO:0007669"/>
    <property type="project" value="TreeGrafter"/>
</dbReference>
<evidence type="ECO:0008006" key="6">
    <source>
        <dbReference type="Google" id="ProtNLM"/>
    </source>
</evidence>
<keyword evidence="2" id="KW-0489">Methyltransferase</keyword>
<dbReference type="NCBIfam" id="TIGR00006">
    <property type="entry name" value="16S rRNA (cytosine(1402)-N(4))-methyltransferase RsmH"/>
    <property type="match status" value="1"/>
</dbReference>
<dbReference type="SUPFAM" id="SSF81799">
    <property type="entry name" value="Putative methyltransferase TM0872, insert domain"/>
    <property type="match status" value="1"/>
</dbReference>
<dbReference type="InterPro" id="IPR023397">
    <property type="entry name" value="SAM-dep_MeTrfase_MraW_recog"/>
</dbReference>
<dbReference type="GO" id="GO:0070475">
    <property type="term" value="P:rRNA base methylation"/>
    <property type="evidence" value="ECO:0007669"/>
    <property type="project" value="TreeGrafter"/>
</dbReference>
<protein>
    <recommendedName>
        <fullName evidence="6">16S rRNA (Cytosine(1402)-N(4))-methyltransferase</fullName>
    </recommendedName>
</protein>
<dbReference type="Pfam" id="PF01795">
    <property type="entry name" value="Methyltransf_5"/>
    <property type="match status" value="1"/>
</dbReference>
<feature type="non-terminal residue" evidence="5">
    <location>
        <position position="249"/>
    </location>
</feature>
<evidence type="ECO:0000256" key="4">
    <source>
        <dbReference type="ARBA" id="ARBA00022691"/>
    </source>
</evidence>